<evidence type="ECO:0000313" key="8">
    <source>
        <dbReference type="EMBL" id="TDD15887.1"/>
    </source>
</evidence>
<evidence type="ECO:0000256" key="2">
    <source>
        <dbReference type="ARBA" id="ARBA00007543"/>
    </source>
</evidence>
<dbReference type="PANTHER" id="PTHR43141">
    <property type="entry name" value="CYTOCHROME BD2 SUBUNIT II"/>
    <property type="match status" value="1"/>
</dbReference>
<feature type="transmembrane region" description="Helical" evidence="7">
    <location>
        <begin position="6"/>
        <end position="26"/>
    </location>
</feature>
<feature type="transmembrane region" description="Helical" evidence="7">
    <location>
        <begin position="75"/>
        <end position="94"/>
    </location>
</feature>
<comment type="subcellular location">
    <subcellularLocation>
        <location evidence="1">Cell membrane</location>
        <topology evidence="1">Multi-pass membrane protein</topology>
    </subcellularLocation>
</comment>
<feature type="transmembrane region" description="Helical" evidence="7">
    <location>
        <begin position="295"/>
        <end position="317"/>
    </location>
</feature>
<feature type="transmembrane region" description="Helical" evidence="7">
    <location>
        <begin position="158"/>
        <end position="180"/>
    </location>
</feature>
<comment type="similarity">
    <text evidence="2">Belongs to the cytochrome ubiquinol oxidase subunit 2 family.</text>
</comment>
<gene>
    <name evidence="8" type="primary">cydB</name>
    <name evidence="8" type="ORF">E1294_33075</name>
</gene>
<dbReference type="EMBL" id="SMKP01000116">
    <property type="protein sequence ID" value="TDD15887.1"/>
    <property type="molecule type" value="Genomic_DNA"/>
</dbReference>
<feature type="transmembrane region" description="Helical" evidence="7">
    <location>
        <begin position="251"/>
        <end position="275"/>
    </location>
</feature>
<protein>
    <submittedName>
        <fullName evidence="8">Cytochrome d ubiquinol oxidase subunit II</fullName>
    </submittedName>
</protein>
<evidence type="ECO:0000256" key="5">
    <source>
        <dbReference type="ARBA" id="ARBA00022989"/>
    </source>
</evidence>
<reference evidence="8 9" key="1">
    <citation type="submission" date="2019-03" db="EMBL/GenBank/DDBJ databases">
        <title>Draft genome sequences of novel Actinobacteria.</title>
        <authorList>
            <person name="Sahin N."/>
            <person name="Ay H."/>
            <person name="Saygin H."/>
        </authorList>
    </citation>
    <scope>NUCLEOTIDE SEQUENCE [LARGE SCALE GENOMIC DNA]</scope>
    <source>
        <strain evidence="8 9">KC712</strain>
    </source>
</reference>
<dbReference type="OrthoDB" id="9776710at2"/>
<dbReference type="InterPro" id="IPR003317">
    <property type="entry name" value="Cyt-d_oxidase_su2"/>
</dbReference>
<evidence type="ECO:0000256" key="1">
    <source>
        <dbReference type="ARBA" id="ARBA00004651"/>
    </source>
</evidence>
<dbReference type="GO" id="GO:0070069">
    <property type="term" value="C:cytochrome complex"/>
    <property type="evidence" value="ECO:0007669"/>
    <property type="project" value="TreeGrafter"/>
</dbReference>
<dbReference type="GO" id="GO:0016682">
    <property type="term" value="F:oxidoreductase activity, acting on diphenols and related substances as donors, oxygen as acceptor"/>
    <property type="evidence" value="ECO:0007669"/>
    <property type="project" value="TreeGrafter"/>
</dbReference>
<evidence type="ECO:0000313" key="9">
    <source>
        <dbReference type="Proteomes" id="UP000294543"/>
    </source>
</evidence>
<dbReference type="GO" id="GO:0009055">
    <property type="term" value="F:electron transfer activity"/>
    <property type="evidence" value="ECO:0007669"/>
    <property type="project" value="TreeGrafter"/>
</dbReference>
<keyword evidence="6 7" id="KW-0472">Membrane</keyword>
<evidence type="ECO:0000256" key="6">
    <source>
        <dbReference type="ARBA" id="ARBA00023136"/>
    </source>
</evidence>
<proteinExistence type="inferred from homology"/>
<evidence type="ECO:0000256" key="3">
    <source>
        <dbReference type="ARBA" id="ARBA00022475"/>
    </source>
</evidence>
<dbReference type="GO" id="GO:0005886">
    <property type="term" value="C:plasma membrane"/>
    <property type="evidence" value="ECO:0007669"/>
    <property type="project" value="UniProtKB-SubCell"/>
</dbReference>
<dbReference type="GO" id="GO:0019646">
    <property type="term" value="P:aerobic electron transport chain"/>
    <property type="evidence" value="ECO:0007669"/>
    <property type="project" value="TreeGrafter"/>
</dbReference>
<feature type="transmembrane region" description="Helical" evidence="7">
    <location>
        <begin position="222"/>
        <end position="239"/>
    </location>
</feature>
<dbReference type="NCBIfam" id="TIGR00203">
    <property type="entry name" value="cydB"/>
    <property type="match status" value="1"/>
</dbReference>
<keyword evidence="3" id="KW-1003">Cell membrane</keyword>
<dbReference type="Pfam" id="PF02322">
    <property type="entry name" value="Cyt_bd_oxida_II"/>
    <property type="match status" value="1"/>
</dbReference>
<dbReference type="AlphaFoldDB" id="A0A4R4WF14"/>
<name>A0A4R4WF14_9ACTN</name>
<feature type="transmembrane region" description="Helical" evidence="7">
    <location>
        <begin position="192"/>
        <end position="216"/>
    </location>
</feature>
<keyword evidence="4 7" id="KW-0812">Transmembrane</keyword>
<keyword evidence="5 7" id="KW-1133">Transmembrane helix</keyword>
<dbReference type="Proteomes" id="UP000294543">
    <property type="component" value="Unassembled WGS sequence"/>
</dbReference>
<feature type="transmembrane region" description="Helical" evidence="7">
    <location>
        <begin position="115"/>
        <end position="138"/>
    </location>
</feature>
<sequence length="332" mass="34366">MELFWLSLLGLLLTGYFVLAGFDYGVQLLLPLAGRDEGGRRQALAALGPYFFGNEVWLVAAAGVLFGAFPLLEGTLLSGLYPLVVLLLIGLVAGKAGVQLRGRSRGAAARRVWDVLIVAGGAIPAFLMGTLIGLLLAGVPLRGGHGFVLSPGDVLHPFVLLAGVTGVLLLIGHGGAFLALRATGEVAGRAESVARSALTWSAAAVVVTFAAGFALGVRPPNPLVATATTALLTLLPLAGRTALRHGRPGRAFTATAAAVALPVPLAGLSTFPYMLVSSADPRHSLTFTEVAADTATLETLTAFGVILLPVMLSYQAFSWWAFRGRAEAPGYF</sequence>
<dbReference type="RefSeq" id="WP_132514903.1">
    <property type="nucleotide sequence ID" value="NZ_SMKP01000116.1"/>
</dbReference>
<organism evidence="8 9">
    <name type="scientific">Nonomuraea diastatica</name>
    <dbReference type="NCBI Taxonomy" id="1848329"/>
    <lineage>
        <taxon>Bacteria</taxon>
        <taxon>Bacillati</taxon>
        <taxon>Actinomycetota</taxon>
        <taxon>Actinomycetes</taxon>
        <taxon>Streptosporangiales</taxon>
        <taxon>Streptosporangiaceae</taxon>
        <taxon>Nonomuraea</taxon>
    </lineage>
</organism>
<comment type="caution">
    <text evidence="8">The sequence shown here is derived from an EMBL/GenBank/DDBJ whole genome shotgun (WGS) entry which is preliminary data.</text>
</comment>
<keyword evidence="9" id="KW-1185">Reference proteome</keyword>
<evidence type="ECO:0000256" key="7">
    <source>
        <dbReference type="SAM" id="Phobius"/>
    </source>
</evidence>
<feature type="transmembrane region" description="Helical" evidence="7">
    <location>
        <begin position="47"/>
        <end position="69"/>
    </location>
</feature>
<dbReference type="PANTHER" id="PTHR43141:SF4">
    <property type="entry name" value="CYTOCHROME BD2 SUBUNIT II"/>
    <property type="match status" value="1"/>
</dbReference>
<accession>A0A4R4WF14</accession>
<evidence type="ECO:0000256" key="4">
    <source>
        <dbReference type="ARBA" id="ARBA00022692"/>
    </source>
</evidence>